<evidence type="ECO:0000313" key="2">
    <source>
        <dbReference type="Proteomes" id="UP000024445"/>
    </source>
</evidence>
<proteinExistence type="predicted"/>
<organism evidence="1 2">
    <name type="scientific">Serratia phage PS2</name>
    <dbReference type="NCBI Taxonomy" id="1481112"/>
    <lineage>
        <taxon>Viruses</taxon>
        <taxon>Duplodnaviria</taxon>
        <taxon>Heunggongvirae</taxon>
        <taxon>Uroviricota</taxon>
        <taxon>Caudoviricetes</taxon>
        <taxon>Muldoonvirus</taxon>
        <taxon>Muldoonvirus PS2</taxon>
    </lineage>
</organism>
<gene>
    <name evidence="1" type="ORF">PS2_152</name>
</gene>
<name>A0A023W5Q3_9CAUD</name>
<accession>A0A023W5Q3</accession>
<dbReference type="Proteomes" id="UP000024445">
    <property type="component" value="Segment"/>
</dbReference>
<dbReference type="KEGG" id="vg:19485035"/>
<dbReference type="RefSeq" id="YP_009030199.1">
    <property type="nucleotide sequence ID" value="NC_024121.1"/>
</dbReference>
<protein>
    <submittedName>
        <fullName evidence="1">Uncharacterized protein</fullName>
    </submittedName>
</protein>
<reference evidence="1 2" key="1">
    <citation type="submission" date="2014-01" db="EMBL/GenBank/DDBJ databases">
        <authorList>
            <person name="Zhang G."/>
            <person name="Jin J."/>
            <person name="Li Z.J."/>
            <person name="Wang S.W."/>
            <person name="Chen S.J."/>
            <person name="Wang S.M."/>
            <person name="Wang X.T."/>
            <person name="Li Y.H."/>
            <person name="Wang J."/>
            <person name="Yang C.K."/>
            <person name="Wang L."/>
        </authorList>
    </citation>
    <scope>NUCLEOTIDE SEQUENCE [LARGE SCALE GENOMIC DNA]</scope>
</reference>
<dbReference type="GeneID" id="19485035"/>
<evidence type="ECO:0000313" key="1">
    <source>
        <dbReference type="EMBL" id="AHY25398.1"/>
    </source>
</evidence>
<keyword evidence="2" id="KW-1185">Reference proteome</keyword>
<dbReference type="EMBL" id="KJ025957">
    <property type="protein sequence ID" value="AHY25398.1"/>
    <property type="molecule type" value="Genomic_DNA"/>
</dbReference>
<sequence>MKTFIEIQVINWEDYAQHESQFRVIVTDENFHQIFNMAEVKTFELAKSWIAKQKFEEIVFKVVNDENVSSRKLRKALEAEKQRRITEDAKYWE</sequence>